<protein>
    <submittedName>
        <fullName evidence="1">Uncharacterized protein</fullName>
    </submittedName>
</protein>
<evidence type="ECO:0000313" key="1">
    <source>
        <dbReference type="EMBL" id="CAF0707022.1"/>
    </source>
</evidence>
<name>A0A813LWJ5_9BILA</name>
<dbReference type="Proteomes" id="UP000663879">
    <property type="component" value="Unassembled WGS sequence"/>
</dbReference>
<dbReference type="AlphaFoldDB" id="A0A813LWJ5"/>
<reference evidence="1" key="1">
    <citation type="submission" date="2021-02" db="EMBL/GenBank/DDBJ databases">
        <authorList>
            <person name="Nowell W R."/>
        </authorList>
    </citation>
    <scope>NUCLEOTIDE SEQUENCE</scope>
    <source>
        <strain evidence="1">Ploen Becks lab</strain>
    </source>
</reference>
<gene>
    <name evidence="1" type="ORF">OXX778_LOCUS445</name>
</gene>
<dbReference type="OrthoDB" id="6123743at2759"/>
<accession>A0A813LWJ5</accession>
<evidence type="ECO:0000313" key="2">
    <source>
        <dbReference type="Proteomes" id="UP000663879"/>
    </source>
</evidence>
<proteinExistence type="predicted"/>
<dbReference type="EMBL" id="CAJNOC010000021">
    <property type="protein sequence ID" value="CAF0707022.1"/>
    <property type="molecule type" value="Genomic_DNA"/>
</dbReference>
<sequence length="137" mass="16137">MIRSIWSYISFSDLKEKCNKETLPVSQLYDQEIARISQKYDATTIANGIPSFAEIKTTLYEARRANFPDLPKTIDEILIDDKYGSTKGVYVFYYLIPKIRTERLHLLVIVVWKFYKFVLNGMLMQHLKFHQNYSINA</sequence>
<keyword evidence="2" id="KW-1185">Reference proteome</keyword>
<comment type="caution">
    <text evidence="1">The sequence shown here is derived from an EMBL/GenBank/DDBJ whole genome shotgun (WGS) entry which is preliminary data.</text>
</comment>
<organism evidence="1 2">
    <name type="scientific">Brachionus calyciflorus</name>
    <dbReference type="NCBI Taxonomy" id="104777"/>
    <lineage>
        <taxon>Eukaryota</taxon>
        <taxon>Metazoa</taxon>
        <taxon>Spiralia</taxon>
        <taxon>Gnathifera</taxon>
        <taxon>Rotifera</taxon>
        <taxon>Eurotatoria</taxon>
        <taxon>Monogononta</taxon>
        <taxon>Pseudotrocha</taxon>
        <taxon>Ploima</taxon>
        <taxon>Brachionidae</taxon>
        <taxon>Brachionus</taxon>
    </lineage>
</organism>